<comment type="caution">
    <text evidence="1">The sequence shown here is derived from an EMBL/GenBank/DDBJ whole genome shotgun (WGS) entry which is preliminary data.</text>
</comment>
<accession>A0A1J9R9N1</accession>
<evidence type="ECO:0000313" key="1">
    <source>
        <dbReference type="EMBL" id="OJD24365.1"/>
    </source>
</evidence>
<evidence type="ECO:0000313" key="2">
    <source>
        <dbReference type="Proteomes" id="UP000242791"/>
    </source>
</evidence>
<dbReference type="OrthoDB" id="66144at2759"/>
<dbReference type="InterPro" id="IPR029063">
    <property type="entry name" value="SAM-dependent_MTases_sf"/>
</dbReference>
<dbReference type="VEuPathDB" id="FungiDB:ACJ73_04279"/>
<dbReference type="STRING" id="1658174.A0A1J9R9N1"/>
<proteinExistence type="predicted"/>
<protein>
    <submittedName>
        <fullName evidence="1">Uncharacterized protein</fullName>
    </submittedName>
</protein>
<dbReference type="Proteomes" id="UP000242791">
    <property type="component" value="Unassembled WGS sequence"/>
</dbReference>
<sequence length="96" mass="10913">MAPTQEISGPQKDHWSAEQTGAGYWMWRWEFTGSFIPHVGSVLGIDPSSSMISSAKEDYGSPKAEFRIVDWTYLLLHLYCQNLLNLLNLLLPLKND</sequence>
<name>A0A1J9R9N1_9EURO</name>
<dbReference type="EMBL" id="LGTZ01000578">
    <property type="protein sequence ID" value="OJD24365.1"/>
    <property type="molecule type" value="Genomic_DNA"/>
</dbReference>
<keyword evidence="2" id="KW-1185">Reference proteome</keyword>
<reference evidence="1 2" key="1">
    <citation type="submission" date="2015-08" db="EMBL/GenBank/DDBJ databases">
        <title>Emmonsia species relationships and genome sequence.</title>
        <authorList>
            <person name="Cuomo C.A."/>
            <person name="Schwartz I.S."/>
            <person name="Kenyon C."/>
            <person name="De Hoog G.S."/>
            <person name="Govender N.P."/>
            <person name="Botha A."/>
            <person name="Moreno L."/>
            <person name="De Vries M."/>
            <person name="Munoz J.F."/>
            <person name="Stielow J.B."/>
        </authorList>
    </citation>
    <scope>NUCLEOTIDE SEQUENCE [LARGE SCALE GENOMIC DNA]</scope>
    <source>
        <strain evidence="1 2">EI222</strain>
    </source>
</reference>
<dbReference type="Gene3D" id="3.40.50.150">
    <property type="entry name" value="Vaccinia Virus protein VP39"/>
    <property type="match status" value="1"/>
</dbReference>
<dbReference type="AlphaFoldDB" id="A0A1J9R9N1"/>
<gene>
    <name evidence="1" type="ORF">ACJ73_04279</name>
</gene>
<organism evidence="1 2">
    <name type="scientific">Blastomyces percursus</name>
    <dbReference type="NCBI Taxonomy" id="1658174"/>
    <lineage>
        <taxon>Eukaryota</taxon>
        <taxon>Fungi</taxon>
        <taxon>Dikarya</taxon>
        <taxon>Ascomycota</taxon>
        <taxon>Pezizomycotina</taxon>
        <taxon>Eurotiomycetes</taxon>
        <taxon>Eurotiomycetidae</taxon>
        <taxon>Onygenales</taxon>
        <taxon>Ajellomycetaceae</taxon>
        <taxon>Blastomyces</taxon>
    </lineage>
</organism>